<dbReference type="PROSITE" id="PS51186">
    <property type="entry name" value="GNAT"/>
    <property type="match status" value="1"/>
</dbReference>
<organism evidence="3 4">
    <name type="scientific">Papaver nudicaule</name>
    <name type="common">Iceland poppy</name>
    <dbReference type="NCBI Taxonomy" id="74823"/>
    <lineage>
        <taxon>Eukaryota</taxon>
        <taxon>Viridiplantae</taxon>
        <taxon>Streptophyta</taxon>
        <taxon>Embryophyta</taxon>
        <taxon>Tracheophyta</taxon>
        <taxon>Spermatophyta</taxon>
        <taxon>Magnoliopsida</taxon>
        <taxon>Ranunculales</taxon>
        <taxon>Papaveraceae</taxon>
        <taxon>Papaveroideae</taxon>
        <taxon>Papaver</taxon>
    </lineage>
</organism>
<dbReference type="PANTHER" id="PTHR47426">
    <property type="entry name" value="ACYL-COA N-ACYLTRANSFERASES (NAT) SUPERFAMILY PROTEIN"/>
    <property type="match status" value="1"/>
</dbReference>
<dbReference type="InterPro" id="IPR000182">
    <property type="entry name" value="GNAT_dom"/>
</dbReference>
<evidence type="ECO:0000313" key="3">
    <source>
        <dbReference type="EMBL" id="MCL7034314.1"/>
    </source>
</evidence>
<feature type="domain" description="N-acetyltransferase" evidence="2">
    <location>
        <begin position="154"/>
        <end position="325"/>
    </location>
</feature>
<protein>
    <recommendedName>
        <fullName evidence="2">N-acetyltransferase domain-containing protein</fullName>
    </recommendedName>
</protein>
<evidence type="ECO:0000259" key="2">
    <source>
        <dbReference type="PROSITE" id="PS51186"/>
    </source>
</evidence>
<dbReference type="InterPro" id="IPR016181">
    <property type="entry name" value="Acyl_CoA_acyltransferase"/>
</dbReference>
<name>A0AA41S7A9_PAPNU</name>
<evidence type="ECO:0000256" key="1">
    <source>
        <dbReference type="SAM" id="MobiDB-lite"/>
    </source>
</evidence>
<keyword evidence="4" id="KW-1185">Reference proteome</keyword>
<dbReference type="Proteomes" id="UP001177140">
    <property type="component" value="Unassembled WGS sequence"/>
</dbReference>
<proteinExistence type="predicted"/>
<dbReference type="EMBL" id="JAJJMA010144200">
    <property type="protein sequence ID" value="MCL7034314.1"/>
    <property type="molecule type" value="Genomic_DNA"/>
</dbReference>
<accession>A0AA41S7A9</accession>
<evidence type="ECO:0000313" key="4">
    <source>
        <dbReference type="Proteomes" id="UP001177140"/>
    </source>
</evidence>
<dbReference type="GO" id="GO:0016747">
    <property type="term" value="F:acyltransferase activity, transferring groups other than amino-acyl groups"/>
    <property type="evidence" value="ECO:0007669"/>
    <property type="project" value="InterPro"/>
</dbReference>
<feature type="region of interest" description="Disordered" evidence="1">
    <location>
        <begin position="92"/>
        <end position="126"/>
    </location>
</feature>
<sequence>MLMSMNVFQQTSTPKLLNFPSVSCHARRRIPPNKPAFLVSFPATTMEFNPKFLDIRSCHGFSHSSCKPVLGSPATIKFSTVVLFALPRDNNEEFSSDDEEEPKIHEHEEDCTSVSSDDVHEEQSKKVEVREATNEVEYWASAKLKTEGFFEDRLHERDLGSFEKKQIAEKFFNVISERYKARTIQKFMCIIAVRKEGEDVLNGMRKNVIGTLDLRIQYLLRGETYPEELVTAKMIKTFKQRGPRKCGIISNVTVAKSARQQGVASRMLKFAMKSAKDNGAKQVFLHVRRDNKPALALYKKLGFTILEDVTTPHLEEHNLYWCSINL</sequence>
<dbReference type="Pfam" id="PF00583">
    <property type="entry name" value="Acetyltransf_1"/>
    <property type="match status" value="1"/>
</dbReference>
<comment type="caution">
    <text evidence="3">The sequence shown here is derived from an EMBL/GenBank/DDBJ whole genome shotgun (WGS) entry which is preliminary data.</text>
</comment>
<feature type="compositionally biased region" description="Basic and acidic residues" evidence="1">
    <location>
        <begin position="117"/>
        <end position="126"/>
    </location>
</feature>
<reference evidence="3" key="1">
    <citation type="submission" date="2022-03" db="EMBL/GenBank/DDBJ databases">
        <title>A functionally conserved STORR gene fusion in Papaver species that diverged 16.8 million years ago.</title>
        <authorList>
            <person name="Catania T."/>
        </authorList>
    </citation>
    <scope>NUCLEOTIDE SEQUENCE</scope>
    <source>
        <strain evidence="3">S-191538</strain>
    </source>
</reference>
<gene>
    <name evidence="3" type="ORF">MKW94_014686</name>
</gene>
<dbReference type="SUPFAM" id="SSF55729">
    <property type="entry name" value="Acyl-CoA N-acyltransferases (Nat)"/>
    <property type="match status" value="1"/>
</dbReference>
<dbReference type="AlphaFoldDB" id="A0AA41S7A9"/>
<dbReference type="Gene3D" id="3.40.630.30">
    <property type="match status" value="1"/>
</dbReference>
<dbReference type="PANTHER" id="PTHR47426:SF3">
    <property type="entry name" value="GCN5-RELATED N-ACETYLTRANSFERASE 6, CHLOROPLASTIC"/>
    <property type="match status" value="1"/>
</dbReference>
<feature type="compositionally biased region" description="Acidic residues" evidence="1">
    <location>
        <begin position="92"/>
        <end position="101"/>
    </location>
</feature>